<dbReference type="AlphaFoldDB" id="A0A078AQE9"/>
<evidence type="ECO:0000256" key="1">
    <source>
        <dbReference type="SAM" id="Coils"/>
    </source>
</evidence>
<feature type="region of interest" description="Disordered" evidence="2">
    <location>
        <begin position="320"/>
        <end position="384"/>
    </location>
</feature>
<dbReference type="SMART" id="SM00232">
    <property type="entry name" value="JAB_MPN"/>
    <property type="match status" value="1"/>
</dbReference>
<dbReference type="Gene3D" id="3.40.140.10">
    <property type="entry name" value="Cytidine Deaminase, domain 2"/>
    <property type="match status" value="1"/>
</dbReference>
<dbReference type="OrthoDB" id="118550at2759"/>
<organism evidence="4 5">
    <name type="scientific">Stylonychia lemnae</name>
    <name type="common">Ciliate</name>
    <dbReference type="NCBI Taxonomy" id="5949"/>
    <lineage>
        <taxon>Eukaryota</taxon>
        <taxon>Sar</taxon>
        <taxon>Alveolata</taxon>
        <taxon>Ciliophora</taxon>
        <taxon>Intramacronucleata</taxon>
        <taxon>Spirotrichea</taxon>
        <taxon>Stichotrichia</taxon>
        <taxon>Sporadotrichida</taxon>
        <taxon>Oxytrichidae</taxon>
        <taxon>Stylonychinae</taxon>
        <taxon>Stylonychia</taxon>
    </lineage>
</organism>
<feature type="compositionally biased region" description="Basic and acidic residues" evidence="2">
    <location>
        <begin position="89"/>
        <end position="102"/>
    </location>
</feature>
<feature type="compositionally biased region" description="Polar residues" evidence="2">
    <location>
        <begin position="365"/>
        <end position="375"/>
    </location>
</feature>
<feature type="compositionally biased region" description="Acidic residues" evidence="2">
    <location>
        <begin position="43"/>
        <end position="61"/>
    </location>
</feature>
<sequence>MTDILIKKQEENSDSSTNEFGSIKNESNIVVKQDDSCKNQADQESEAIAEAEVEMQEEDSEIVSVWKESQYTTSDSGSDSNTSSQISIKTREADSTIDTSEKCGDNDIQSLHLPIGIKHQAIPNLSTSPGVFNLANPNEIISQNSTHSTSSATPMKPLFSGQGYDEPACNQFVPFNEDTFNECKESVMRIRELWKLQNQKTILDLSAANLYFHNRDPSTIIDPYSSEILIEVQKPMKIDAKIKTTKAELKRQEKERKQKEKERKVMQLDKNQDYYNPKEGEEPWWHVLNKEKFPDLLNFYKYPLQKMLSIEQIQSMRKMLGQSNPEQRHYSSEAKEKAYVRNETKKQQERNKALQARDTRPRRQAAQNASIQMNLSAKDPDDSMRASNQHELVECQRYLTEMHQPIVLFITLEALITMTCHASMHRNEVIGFVTGFRVKTKKTNKDIYIISETVTVQALLDDYGRVDYSKNVEMHPEHSMTRVQEIQQKGMHILGWYHSHPKFEVNPSHIDVDNHNAYQKMFQQEGQSFLGLIISPYYSTPDVNSKQNCLPKIRSFVNLVSKDNGSTLPYEIAINILPQTRLYKDYLLQQVDEIRENPFAFDKINLKGEACVIKEKKNNQIHMKKGEKLIRSIKQLIEINAAKIRKEKISSAFIAKHLEGLTILRNKVELPGQIERFDDKTDQNVLDRFKKELRKRGRYKRVGHGESEVDQEEDDESARGESTNQQIDEEDHNLMEEMNKKDWFQSINLKQVTWNDEVHQNLSLTIARINTEFFRKKGNINDYCINITIMGQVERFLEKLRETLEIDEDTYFSEQE</sequence>
<feature type="compositionally biased region" description="Polar residues" evidence="2">
    <location>
        <begin position="14"/>
        <end position="30"/>
    </location>
</feature>
<keyword evidence="5" id="KW-1185">Reference proteome</keyword>
<dbReference type="InterPro" id="IPR000555">
    <property type="entry name" value="JAMM/MPN+_dom"/>
</dbReference>
<dbReference type="PANTHER" id="PTHR10410">
    <property type="entry name" value="EUKARYOTIC TRANSLATION INITIATION FACTOR 3 -RELATED"/>
    <property type="match status" value="1"/>
</dbReference>
<feature type="region of interest" description="Disordered" evidence="2">
    <location>
        <begin position="700"/>
        <end position="727"/>
    </location>
</feature>
<evidence type="ECO:0000313" key="5">
    <source>
        <dbReference type="Proteomes" id="UP000039865"/>
    </source>
</evidence>
<reference evidence="4 5" key="1">
    <citation type="submission" date="2014-06" db="EMBL/GenBank/DDBJ databases">
        <authorList>
            <person name="Swart Estienne"/>
        </authorList>
    </citation>
    <scope>NUCLEOTIDE SEQUENCE [LARGE SCALE GENOMIC DNA]</scope>
    <source>
        <strain evidence="4 5">130c</strain>
    </source>
</reference>
<evidence type="ECO:0000256" key="2">
    <source>
        <dbReference type="SAM" id="MobiDB-lite"/>
    </source>
</evidence>
<feature type="compositionally biased region" description="Basic and acidic residues" evidence="2">
    <location>
        <begin position="326"/>
        <end position="361"/>
    </location>
</feature>
<feature type="domain" description="MPN" evidence="3">
    <location>
        <begin position="400"/>
        <end position="550"/>
    </location>
</feature>
<gene>
    <name evidence="4" type="primary">Contig18110.g19250</name>
    <name evidence="4" type="ORF">STYLEM_13716</name>
</gene>
<dbReference type="InterPro" id="IPR050242">
    <property type="entry name" value="JAMM_MPN+_peptidase_M67A"/>
</dbReference>
<feature type="compositionally biased region" description="Low complexity" evidence="2">
    <location>
        <begin position="72"/>
        <end position="88"/>
    </location>
</feature>
<evidence type="ECO:0000259" key="3">
    <source>
        <dbReference type="PROSITE" id="PS50249"/>
    </source>
</evidence>
<dbReference type="EMBL" id="CCKQ01013031">
    <property type="protein sequence ID" value="CDW84650.1"/>
    <property type="molecule type" value="Genomic_DNA"/>
</dbReference>
<dbReference type="PROSITE" id="PS50249">
    <property type="entry name" value="MPN"/>
    <property type="match status" value="1"/>
</dbReference>
<feature type="region of interest" description="Disordered" evidence="2">
    <location>
        <begin position="1"/>
        <end position="102"/>
    </location>
</feature>
<proteinExistence type="predicted"/>
<dbReference type="GO" id="GO:0008237">
    <property type="term" value="F:metallopeptidase activity"/>
    <property type="evidence" value="ECO:0007669"/>
    <property type="project" value="InterPro"/>
</dbReference>
<feature type="coiled-coil region" evidence="1">
    <location>
        <begin position="242"/>
        <end position="271"/>
    </location>
</feature>
<protein>
    <submittedName>
        <fullName evidence="4">Histone h2a deubiquitinase mysm1</fullName>
    </submittedName>
</protein>
<accession>A0A078AQE9</accession>
<keyword evidence="1" id="KW-0175">Coiled coil</keyword>
<evidence type="ECO:0000313" key="4">
    <source>
        <dbReference type="EMBL" id="CDW84650.1"/>
    </source>
</evidence>
<dbReference type="Proteomes" id="UP000039865">
    <property type="component" value="Unassembled WGS sequence"/>
</dbReference>
<dbReference type="Pfam" id="PF01398">
    <property type="entry name" value="JAB"/>
    <property type="match status" value="1"/>
</dbReference>
<dbReference type="InterPro" id="IPR037518">
    <property type="entry name" value="MPN"/>
</dbReference>
<feature type="compositionally biased region" description="Basic and acidic residues" evidence="2">
    <location>
        <begin position="1"/>
        <end position="11"/>
    </location>
</feature>
<dbReference type="SUPFAM" id="SSF102712">
    <property type="entry name" value="JAB1/MPN domain"/>
    <property type="match status" value="1"/>
</dbReference>
<dbReference type="InParanoid" id="A0A078AQE9"/>
<name>A0A078AQE9_STYLE</name>